<protein>
    <recommendedName>
        <fullName evidence="1">Reverse transcriptase domain-containing protein</fullName>
    </recommendedName>
</protein>
<sequence>MCDKGVKQGDNLSPTLFSVFVNDLVAEINNLDLGVKIDESSVSMLLYADDIALIANSEADLQIMLNQMHDWCKRWRVLINTEKSKVVHFRKGRSQRTDTEFKIGLNVLEIVDKYKYLGVVMHEKRDYSFHCEMLAKSAGRALGSIINKIHNMKQAGFKTYEKLYNSCVIPISDYCASIWGFKHFKSAENVHHRAIRYFLGVHRFTPILALLGEIGWLPSIYRRWLAMIRFWNRLVKLDEYRLTKRAFERDYSSSNNNNWCSEFKTVMSSLNLTDYYNRKRPIPIDLAKESMTQFYSIIWSRDYERVSKLRTYRTFKTEFVCEEYLTLNLKRNERALFAQFRTGILPLRVETGRYVGEAPEQRRCKLCHSGLVEDETHFLVECALYENTRSVIFGNILNSEEYATCQSNKDKLVLLVKCHPRKCAKFVVNAFYIRSSILYK</sequence>
<dbReference type="EMBL" id="JAIWYP010000006">
    <property type="protein sequence ID" value="KAH3813261.1"/>
    <property type="molecule type" value="Genomic_DNA"/>
</dbReference>
<evidence type="ECO:0000313" key="2">
    <source>
        <dbReference type="EMBL" id="KAH3813261.1"/>
    </source>
</evidence>
<name>A0A9D4JHZ1_DREPO</name>
<dbReference type="AlphaFoldDB" id="A0A9D4JHZ1"/>
<comment type="caution">
    <text evidence="2">The sequence shown here is derived from an EMBL/GenBank/DDBJ whole genome shotgun (WGS) entry which is preliminary data.</text>
</comment>
<dbReference type="SUPFAM" id="SSF56672">
    <property type="entry name" value="DNA/RNA polymerases"/>
    <property type="match status" value="1"/>
</dbReference>
<dbReference type="PANTHER" id="PTHR47027">
    <property type="entry name" value="REVERSE TRANSCRIPTASE DOMAIN-CONTAINING PROTEIN"/>
    <property type="match status" value="1"/>
</dbReference>
<dbReference type="InterPro" id="IPR043502">
    <property type="entry name" value="DNA/RNA_pol_sf"/>
</dbReference>
<reference evidence="2" key="1">
    <citation type="journal article" date="2019" name="bioRxiv">
        <title>The Genome of the Zebra Mussel, Dreissena polymorpha: A Resource for Invasive Species Research.</title>
        <authorList>
            <person name="McCartney M.A."/>
            <person name="Auch B."/>
            <person name="Kono T."/>
            <person name="Mallez S."/>
            <person name="Zhang Y."/>
            <person name="Obille A."/>
            <person name="Becker A."/>
            <person name="Abrahante J.E."/>
            <person name="Garbe J."/>
            <person name="Badalamenti J.P."/>
            <person name="Herman A."/>
            <person name="Mangelson H."/>
            <person name="Liachko I."/>
            <person name="Sullivan S."/>
            <person name="Sone E.D."/>
            <person name="Koren S."/>
            <person name="Silverstein K.A.T."/>
            <person name="Beckman K.B."/>
            <person name="Gohl D.M."/>
        </authorList>
    </citation>
    <scope>NUCLEOTIDE SEQUENCE</scope>
    <source>
        <strain evidence="2">Duluth1</strain>
        <tissue evidence="2">Whole animal</tissue>
    </source>
</reference>
<organism evidence="2 3">
    <name type="scientific">Dreissena polymorpha</name>
    <name type="common">Zebra mussel</name>
    <name type="synonym">Mytilus polymorpha</name>
    <dbReference type="NCBI Taxonomy" id="45954"/>
    <lineage>
        <taxon>Eukaryota</taxon>
        <taxon>Metazoa</taxon>
        <taxon>Spiralia</taxon>
        <taxon>Lophotrochozoa</taxon>
        <taxon>Mollusca</taxon>
        <taxon>Bivalvia</taxon>
        <taxon>Autobranchia</taxon>
        <taxon>Heteroconchia</taxon>
        <taxon>Euheterodonta</taxon>
        <taxon>Imparidentia</taxon>
        <taxon>Neoheterodontei</taxon>
        <taxon>Myida</taxon>
        <taxon>Dreissenoidea</taxon>
        <taxon>Dreissenidae</taxon>
        <taxon>Dreissena</taxon>
    </lineage>
</organism>
<accession>A0A9D4JHZ1</accession>
<reference evidence="2" key="2">
    <citation type="submission" date="2020-11" db="EMBL/GenBank/DDBJ databases">
        <authorList>
            <person name="McCartney M.A."/>
            <person name="Auch B."/>
            <person name="Kono T."/>
            <person name="Mallez S."/>
            <person name="Becker A."/>
            <person name="Gohl D.M."/>
            <person name="Silverstein K.A.T."/>
            <person name="Koren S."/>
            <person name="Bechman K.B."/>
            <person name="Herman A."/>
            <person name="Abrahante J.E."/>
            <person name="Garbe J."/>
        </authorList>
    </citation>
    <scope>NUCLEOTIDE SEQUENCE</scope>
    <source>
        <strain evidence="2">Duluth1</strain>
        <tissue evidence="2">Whole animal</tissue>
    </source>
</reference>
<dbReference type="Gene3D" id="3.30.70.270">
    <property type="match status" value="1"/>
</dbReference>
<dbReference type="InterPro" id="IPR000477">
    <property type="entry name" value="RT_dom"/>
</dbReference>
<gene>
    <name evidence="2" type="ORF">DPMN_141714</name>
</gene>
<keyword evidence="3" id="KW-1185">Reference proteome</keyword>
<dbReference type="Pfam" id="PF00078">
    <property type="entry name" value="RVT_1"/>
    <property type="match status" value="1"/>
</dbReference>
<evidence type="ECO:0000313" key="3">
    <source>
        <dbReference type="Proteomes" id="UP000828390"/>
    </source>
</evidence>
<dbReference type="CDD" id="cd01650">
    <property type="entry name" value="RT_nLTR_like"/>
    <property type="match status" value="1"/>
</dbReference>
<proteinExistence type="predicted"/>
<dbReference type="Proteomes" id="UP000828390">
    <property type="component" value="Unassembled WGS sequence"/>
</dbReference>
<feature type="domain" description="Reverse transcriptase" evidence="1">
    <location>
        <begin position="1"/>
        <end position="121"/>
    </location>
</feature>
<dbReference type="PROSITE" id="PS50878">
    <property type="entry name" value="RT_POL"/>
    <property type="match status" value="1"/>
</dbReference>
<dbReference type="PANTHER" id="PTHR47027:SF26">
    <property type="entry name" value="REVERSE TRANSCRIPTASE DOMAIN-CONTAINING PROTEIN"/>
    <property type="match status" value="1"/>
</dbReference>
<dbReference type="InterPro" id="IPR043128">
    <property type="entry name" value="Rev_trsase/Diguanyl_cyclase"/>
</dbReference>
<evidence type="ECO:0000259" key="1">
    <source>
        <dbReference type="PROSITE" id="PS50878"/>
    </source>
</evidence>